<gene>
    <name evidence="2" type="ORF">NUTIK01_31450</name>
</gene>
<feature type="signal peptide" evidence="1">
    <location>
        <begin position="1"/>
        <end position="16"/>
    </location>
</feature>
<dbReference type="NCBIfam" id="NF047650">
    <property type="entry name" value="lipo_NMCC_0638"/>
    <property type="match status" value="1"/>
</dbReference>
<name>A0ABQ6PAX7_9SPHN</name>
<evidence type="ECO:0000313" key="2">
    <source>
        <dbReference type="EMBL" id="GMM62368.1"/>
    </source>
</evidence>
<proteinExistence type="predicted"/>
<reference evidence="2 3" key="1">
    <citation type="submission" date="2023-06" db="EMBL/GenBank/DDBJ databases">
        <title>Draft genome sequence of Novosphingobium sp. strain IK01.</title>
        <authorList>
            <person name="Hatamoto M."/>
            <person name="Ikarashi T."/>
            <person name="Yamaguchi T."/>
        </authorList>
    </citation>
    <scope>NUCLEOTIDE SEQUENCE [LARGE SCALE GENOMIC DNA]</scope>
    <source>
        <strain evidence="2 3">IK01</strain>
    </source>
</reference>
<dbReference type="Proteomes" id="UP001187221">
    <property type="component" value="Unassembled WGS sequence"/>
</dbReference>
<organism evidence="2 3">
    <name type="scientific">Novosphingobium pituita</name>
    <dbReference type="NCBI Taxonomy" id="3056842"/>
    <lineage>
        <taxon>Bacteria</taxon>
        <taxon>Pseudomonadati</taxon>
        <taxon>Pseudomonadota</taxon>
        <taxon>Alphaproteobacteria</taxon>
        <taxon>Sphingomonadales</taxon>
        <taxon>Sphingomonadaceae</taxon>
        <taxon>Novosphingobium</taxon>
    </lineage>
</organism>
<accession>A0ABQ6PAX7</accession>
<sequence length="173" mass="19372">MIFACVLAMSPAFAQASTEEDGVAVFFNLCGGTVAAVETPFDPSAFKFTKLGPDVLKKIRPTEEGPFWDVQSSRSDLRGLAHIWTNGNCTFELVKANERATREAYDHQLANFALEIGGIVERRPDKVTLMEGLPMTSTEWFVTAPDKAFLLGLTTYPKMRFMTQHMMLMRKVR</sequence>
<comment type="caution">
    <text evidence="2">The sequence shown here is derived from an EMBL/GenBank/DDBJ whole genome shotgun (WGS) entry which is preliminary data.</text>
</comment>
<feature type="chain" id="PRO_5045792166" evidence="1">
    <location>
        <begin position="17"/>
        <end position="173"/>
    </location>
</feature>
<evidence type="ECO:0000256" key="1">
    <source>
        <dbReference type="SAM" id="SignalP"/>
    </source>
</evidence>
<dbReference type="EMBL" id="BTFW01000001">
    <property type="protein sequence ID" value="GMM62368.1"/>
    <property type="molecule type" value="Genomic_DNA"/>
</dbReference>
<evidence type="ECO:0000313" key="3">
    <source>
        <dbReference type="Proteomes" id="UP001187221"/>
    </source>
</evidence>
<keyword evidence="1" id="KW-0732">Signal</keyword>
<protein>
    <submittedName>
        <fullName evidence="2">Uncharacterized protein</fullName>
    </submittedName>
</protein>
<keyword evidence="3" id="KW-1185">Reference proteome</keyword>